<sequence length="44" mass="4576">MAYAAQVQVLVLVGLLAAEAVTGVLTARALALRLGTQRPEAVDR</sequence>
<dbReference type="EMBL" id="VFOP01000001">
    <property type="protein sequence ID" value="TQL49716.1"/>
    <property type="molecule type" value="Genomic_DNA"/>
</dbReference>
<reference evidence="1 2" key="1">
    <citation type="submission" date="2019-06" db="EMBL/GenBank/DDBJ databases">
        <title>Sequencing the genomes of 1000 actinobacteria strains.</title>
        <authorList>
            <person name="Klenk H.-P."/>
        </authorList>
    </citation>
    <scope>NUCLEOTIDE SEQUENCE [LARGE SCALE GENOMIC DNA]</scope>
    <source>
        <strain evidence="1 2">DSM 12335</strain>
    </source>
</reference>
<name>A0A542YNP0_9MICO</name>
<organism evidence="1 2">
    <name type="scientific">Ornithinicoccus hortensis</name>
    <dbReference type="NCBI Taxonomy" id="82346"/>
    <lineage>
        <taxon>Bacteria</taxon>
        <taxon>Bacillati</taxon>
        <taxon>Actinomycetota</taxon>
        <taxon>Actinomycetes</taxon>
        <taxon>Micrococcales</taxon>
        <taxon>Intrasporangiaceae</taxon>
        <taxon>Ornithinicoccus</taxon>
    </lineage>
</organism>
<accession>A0A542YNP0</accession>
<protein>
    <submittedName>
        <fullName evidence="1">Uncharacterized protein</fullName>
    </submittedName>
</protein>
<evidence type="ECO:0000313" key="1">
    <source>
        <dbReference type="EMBL" id="TQL49716.1"/>
    </source>
</evidence>
<proteinExistence type="predicted"/>
<dbReference type="Proteomes" id="UP000319516">
    <property type="component" value="Unassembled WGS sequence"/>
</dbReference>
<keyword evidence="2" id="KW-1185">Reference proteome</keyword>
<evidence type="ECO:0000313" key="2">
    <source>
        <dbReference type="Proteomes" id="UP000319516"/>
    </source>
</evidence>
<comment type="caution">
    <text evidence="1">The sequence shown here is derived from an EMBL/GenBank/DDBJ whole genome shotgun (WGS) entry which is preliminary data.</text>
</comment>
<gene>
    <name evidence="1" type="ORF">FB467_0804</name>
</gene>
<dbReference type="AlphaFoldDB" id="A0A542YNP0"/>